<dbReference type="EMBL" id="CAJNOQ010002226">
    <property type="protein sequence ID" value="CAF0946124.1"/>
    <property type="molecule type" value="Genomic_DNA"/>
</dbReference>
<reference evidence="1" key="1">
    <citation type="submission" date="2021-02" db="EMBL/GenBank/DDBJ databases">
        <authorList>
            <person name="Nowell W R."/>
        </authorList>
    </citation>
    <scope>NUCLEOTIDE SEQUENCE</scope>
</reference>
<keyword evidence="3" id="KW-1185">Reference proteome</keyword>
<dbReference type="EMBL" id="CAJOBC010002226">
    <property type="protein sequence ID" value="CAF3722281.1"/>
    <property type="molecule type" value="Genomic_DNA"/>
</dbReference>
<organism evidence="1 3">
    <name type="scientific">Didymodactylos carnosus</name>
    <dbReference type="NCBI Taxonomy" id="1234261"/>
    <lineage>
        <taxon>Eukaryota</taxon>
        <taxon>Metazoa</taxon>
        <taxon>Spiralia</taxon>
        <taxon>Gnathifera</taxon>
        <taxon>Rotifera</taxon>
        <taxon>Eurotatoria</taxon>
        <taxon>Bdelloidea</taxon>
        <taxon>Philodinida</taxon>
        <taxon>Philodinidae</taxon>
        <taxon>Didymodactylos</taxon>
    </lineage>
</organism>
<accession>A0A814CPC3</accession>
<evidence type="ECO:0000313" key="3">
    <source>
        <dbReference type="Proteomes" id="UP000663829"/>
    </source>
</evidence>
<dbReference type="OrthoDB" id="10031011at2759"/>
<dbReference type="AlphaFoldDB" id="A0A814CPC3"/>
<protein>
    <submittedName>
        <fullName evidence="1">Uncharacterized protein</fullName>
    </submittedName>
</protein>
<gene>
    <name evidence="1" type="ORF">GPM918_LOCUS10982</name>
    <name evidence="2" type="ORF">SRO942_LOCUS10983</name>
</gene>
<proteinExistence type="predicted"/>
<evidence type="ECO:0000313" key="2">
    <source>
        <dbReference type="EMBL" id="CAF3722281.1"/>
    </source>
</evidence>
<dbReference type="Proteomes" id="UP000663829">
    <property type="component" value="Unassembled WGS sequence"/>
</dbReference>
<dbReference type="Proteomes" id="UP000681722">
    <property type="component" value="Unassembled WGS sequence"/>
</dbReference>
<name>A0A814CPC3_9BILA</name>
<comment type="caution">
    <text evidence="1">The sequence shown here is derived from an EMBL/GenBank/DDBJ whole genome shotgun (WGS) entry which is preliminary data.</text>
</comment>
<sequence>MNELSTISFEEVDDSCLLKITYVQLIDIYAPKFRHFLLRLFDSIEYIVERELNDFKKLDFKYRSMVRQCQIYAKRHSELKQSEEAASLTKMSSSLSYPSISKSIDNFDTGYIVQKMYNFYFKIKNDEQHGGITKYVTHFSLFVNNKTFILLEDRSLLLLSKNFARSIDKLNYGRVKPQHSIKLFDRMTKQLTKMTLYDHMTNEKTDL</sequence>
<evidence type="ECO:0000313" key="1">
    <source>
        <dbReference type="EMBL" id="CAF0946124.1"/>
    </source>
</evidence>